<reference evidence="2" key="1">
    <citation type="journal article" date="2013" name="Nat. Commun.">
        <title>Whole-genome sequencing of Oryza brachyantha reveals mechanisms underlying Oryza genome evolution.</title>
        <authorList>
            <person name="Chen J."/>
            <person name="Huang Q."/>
            <person name="Gao D."/>
            <person name="Wang J."/>
            <person name="Lang Y."/>
            <person name="Liu T."/>
            <person name="Li B."/>
            <person name="Bai Z."/>
            <person name="Luis Goicoechea J."/>
            <person name="Liang C."/>
            <person name="Chen C."/>
            <person name="Zhang W."/>
            <person name="Sun S."/>
            <person name="Liao Y."/>
            <person name="Zhang X."/>
            <person name="Yang L."/>
            <person name="Song C."/>
            <person name="Wang M."/>
            <person name="Shi J."/>
            <person name="Liu G."/>
            <person name="Liu J."/>
            <person name="Zhou H."/>
            <person name="Zhou W."/>
            <person name="Yu Q."/>
            <person name="An N."/>
            <person name="Chen Y."/>
            <person name="Cai Q."/>
            <person name="Wang B."/>
            <person name="Liu B."/>
            <person name="Min J."/>
            <person name="Huang Y."/>
            <person name="Wu H."/>
            <person name="Li Z."/>
            <person name="Zhang Y."/>
            <person name="Yin Y."/>
            <person name="Song W."/>
            <person name="Jiang J."/>
            <person name="Jackson S.A."/>
            <person name="Wing R.A."/>
            <person name="Wang J."/>
            <person name="Chen M."/>
        </authorList>
    </citation>
    <scope>NUCLEOTIDE SEQUENCE [LARGE SCALE GENOMIC DNA]</scope>
    <source>
        <strain evidence="2">cv. IRGC 101232</strain>
    </source>
</reference>
<organism evidence="2">
    <name type="scientific">Oryza brachyantha</name>
    <name type="common">malo sina</name>
    <dbReference type="NCBI Taxonomy" id="4533"/>
    <lineage>
        <taxon>Eukaryota</taxon>
        <taxon>Viridiplantae</taxon>
        <taxon>Streptophyta</taxon>
        <taxon>Embryophyta</taxon>
        <taxon>Tracheophyta</taxon>
        <taxon>Spermatophyta</taxon>
        <taxon>Magnoliopsida</taxon>
        <taxon>Liliopsida</taxon>
        <taxon>Poales</taxon>
        <taxon>Poaceae</taxon>
        <taxon>BOP clade</taxon>
        <taxon>Oryzoideae</taxon>
        <taxon>Oryzeae</taxon>
        <taxon>Oryzinae</taxon>
        <taxon>Oryza</taxon>
    </lineage>
</organism>
<keyword evidence="1" id="KW-0812">Transmembrane</keyword>
<evidence type="ECO:0000256" key="1">
    <source>
        <dbReference type="SAM" id="Phobius"/>
    </source>
</evidence>
<accession>J3LTY3</accession>
<protein>
    <submittedName>
        <fullName evidence="2">Uncharacterized protein</fullName>
    </submittedName>
</protein>
<dbReference type="Proteomes" id="UP000006038">
    <property type="component" value="Chromosome 3"/>
</dbReference>
<sequence length="72" mass="8312">MSYVQGGSAEREGERAHIRFIACDFCASVMLQSKCFIFFIVINYQISLWSYVSSLFQLYCCWISSFSPGFKL</sequence>
<dbReference type="HOGENOM" id="CLU_2726220_0_0_1"/>
<dbReference type="EnsemblPlants" id="OB03G45090.1">
    <property type="protein sequence ID" value="OB03G45090.1"/>
    <property type="gene ID" value="OB03G45090"/>
</dbReference>
<evidence type="ECO:0000313" key="3">
    <source>
        <dbReference type="Proteomes" id="UP000006038"/>
    </source>
</evidence>
<name>J3LTY3_ORYBR</name>
<feature type="transmembrane region" description="Helical" evidence="1">
    <location>
        <begin position="21"/>
        <end position="42"/>
    </location>
</feature>
<reference evidence="2" key="2">
    <citation type="submission" date="2013-04" db="UniProtKB">
        <authorList>
            <consortium name="EnsemblPlants"/>
        </authorList>
    </citation>
    <scope>IDENTIFICATION</scope>
</reference>
<dbReference type="AlphaFoldDB" id="J3LTY3"/>
<keyword evidence="1" id="KW-0472">Membrane</keyword>
<proteinExistence type="predicted"/>
<keyword evidence="3" id="KW-1185">Reference proteome</keyword>
<evidence type="ECO:0000313" key="2">
    <source>
        <dbReference type="EnsemblPlants" id="OB03G45090.1"/>
    </source>
</evidence>
<keyword evidence="1" id="KW-1133">Transmembrane helix</keyword>
<dbReference type="Gramene" id="OB03G45090.1">
    <property type="protein sequence ID" value="OB03G45090.1"/>
    <property type="gene ID" value="OB03G45090"/>
</dbReference>